<dbReference type="KEGG" id="cdo:CDOO_05580"/>
<protein>
    <submittedName>
        <fullName evidence="2">Succinyltransferase</fullName>
    </submittedName>
</protein>
<name>A0A097IF72_9CORY</name>
<dbReference type="InterPro" id="IPR032784">
    <property type="entry name" value="THDPS_M"/>
</dbReference>
<dbReference type="InterPro" id="IPR011004">
    <property type="entry name" value="Trimer_LpxA-like_sf"/>
</dbReference>
<dbReference type="Gene3D" id="3.30.70.2010">
    <property type="match status" value="1"/>
</dbReference>
<reference evidence="2 3" key="1">
    <citation type="submission" date="2013-09" db="EMBL/GenBank/DDBJ databases">
        <title>Complete genome sequence of Corynebacterium doosanense CAU 212(T) (=DSM 45436(T)), isolated from activated sludge.</title>
        <authorList>
            <person name="Schaffert L."/>
            <person name="Albersmeier A."/>
            <person name="Kalinowski J."/>
            <person name="Ruckert C."/>
        </authorList>
    </citation>
    <scope>NUCLEOTIDE SEQUENCE [LARGE SCALE GENOMIC DNA]</scope>
    <source>
        <strain evidence="2 3">CAU 212</strain>
    </source>
</reference>
<evidence type="ECO:0000313" key="2">
    <source>
        <dbReference type="EMBL" id="AIT60781.1"/>
    </source>
</evidence>
<accession>A0A097IF72</accession>
<dbReference type="Gene3D" id="2.160.10.10">
    <property type="entry name" value="Hexapeptide repeat proteins"/>
    <property type="match status" value="1"/>
</dbReference>
<dbReference type="GO" id="GO:0016740">
    <property type="term" value="F:transferase activity"/>
    <property type="evidence" value="ECO:0007669"/>
    <property type="project" value="UniProtKB-KW"/>
</dbReference>
<keyword evidence="2" id="KW-0808">Transferase</keyword>
<dbReference type="HOGENOM" id="CLU_057490_1_0_11"/>
<keyword evidence="3" id="KW-1185">Reference proteome</keyword>
<dbReference type="InterPro" id="IPR038361">
    <property type="entry name" value="THDPS_M_sf"/>
</dbReference>
<dbReference type="eggNOG" id="COG2171">
    <property type="taxonomic scope" value="Bacteria"/>
</dbReference>
<feature type="domain" description="2,3,4,5-tetrahydropyridine-2,6-dicarboxylate N-succinyltransferase middle" evidence="1">
    <location>
        <begin position="114"/>
        <end position="153"/>
    </location>
</feature>
<evidence type="ECO:0000259" key="1">
    <source>
        <dbReference type="Pfam" id="PF14789"/>
    </source>
</evidence>
<organism evidence="2 3">
    <name type="scientific">Corynebacterium doosanense CAU 212 = DSM 45436</name>
    <dbReference type="NCBI Taxonomy" id="558173"/>
    <lineage>
        <taxon>Bacteria</taxon>
        <taxon>Bacillati</taxon>
        <taxon>Actinomycetota</taxon>
        <taxon>Actinomycetes</taxon>
        <taxon>Mycobacteriales</taxon>
        <taxon>Corynebacteriaceae</taxon>
        <taxon>Corynebacterium</taxon>
    </lineage>
</organism>
<dbReference type="EMBL" id="CP006764">
    <property type="protein sequence ID" value="AIT60781.1"/>
    <property type="molecule type" value="Genomic_DNA"/>
</dbReference>
<dbReference type="AlphaFoldDB" id="A0A097IF72"/>
<sequence length="322" mass="34585">MDSMPMGAVAEGIASIAMDGSVLDTWYPSPEVVDVSGLAPGTRRLGAADIPTRLLRLVYRDDDRQVEQVAVRTVISDLAAQPVDAHDVYLRLHLLSHRLVRPLEINLDQAMHLLTTVVWTNKGPCLPDNFEALRTSLRSRGIIHVYGIEKLPRMVDYVVPSGVIIAEAERVRLGAYLAPGTRVLREGYVSYNSGSLGAARIEGRLASSAVVGEGCDIGLSSVVISTRRPSGARFPIEVGRDCHIGVSAGVNGISPGEACSIGPSIIIDPGTHLYDVSLGQVVTGRALDGQSNWHVRREAGFDVPTVRWSKPWPQSRAGETAG</sequence>
<gene>
    <name evidence="2" type="ORF">CDOO_05580</name>
</gene>
<dbReference type="Proteomes" id="UP000029914">
    <property type="component" value="Chromosome"/>
</dbReference>
<proteinExistence type="predicted"/>
<evidence type="ECO:0000313" key="3">
    <source>
        <dbReference type="Proteomes" id="UP000029914"/>
    </source>
</evidence>
<dbReference type="Pfam" id="PF14789">
    <property type="entry name" value="THDPS_M"/>
    <property type="match status" value="1"/>
</dbReference>
<dbReference type="STRING" id="558173.CDOO_05580"/>
<dbReference type="SUPFAM" id="SSF51161">
    <property type="entry name" value="Trimeric LpxA-like enzymes"/>
    <property type="match status" value="1"/>
</dbReference>
<dbReference type="Gene3D" id="3.30.60.70">
    <property type="entry name" value="Trimeric LpxA-like enzymes"/>
    <property type="match status" value="1"/>
</dbReference>